<feature type="coiled-coil region" evidence="1">
    <location>
        <begin position="368"/>
        <end position="444"/>
    </location>
</feature>
<dbReference type="PANTHER" id="PTHR23159:SF31">
    <property type="entry name" value="CENTROSOME-ASSOCIATED PROTEIN CEP250 ISOFORM X1"/>
    <property type="match status" value="1"/>
</dbReference>
<feature type="compositionally biased region" description="Low complexity" evidence="2">
    <location>
        <begin position="1"/>
        <end position="20"/>
    </location>
</feature>
<dbReference type="Proteomes" id="UP000030754">
    <property type="component" value="Unassembled WGS sequence"/>
</dbReference>
<organism evidence="3 4">
    <name type="scientific">Eimeria necatrix</name>
    <dbReference type="NCBI Taxonomy" id="51315"/>
    <lineage>
        <taxon>Eukaryota</taxon>
        <taxon>Sar</taxon>
        <taxon>Alveolata</taxon>
        <taxon>Apicomplexa</taxon>
        <taxon>Conoidasida</taxon>
        <taxon>Coccidia</taxon>
        <taxon>Eucoccidiorida</taxon>
        <taxon>Eimeriorina</taxon>
        <taxon>Eimeriidae</taxon>
        <taxon>Eimeria</taxon>
    </lineage>
</organism>
<keyword evidence="1" id="KW-0175">Coiled coil</keyword>
<dbReference type="GeneID" id="25472847"/>
<feature type="compositionally biased region" description="Polar residues" evidence="2">
    <location>
        <begin position="830"/>
        <end position="849"/>
    </location>
</feature>
<feature type="compositionally biased region" description="Low complexity" evidence="2">
    <location>
        <begin position="659"/>
        <end position="671"/>
    </location>
</feature>
<dbReference type="OrthoDB" id="346154at2759"/>
<feature type="compositionally biased region" description="Polar residues" evidence="2">
    <location>
        <begin position="679"/>
        <end position="689"/>
    </location>
</feature>
<dbReference type="Gene3D" id="1.20.5.340">
    <property type="match status" value="1"/>
</dbReference>
<feature type="region of interest" description="Disordered" evidence="2">
    <location>
        <begin position="804"/>
        <end position="856"/>
    </location>
</feature>
<feature type="compositionally biased region" description="Basic and acidic residues" evidence="2">
    <location>
        <begin position="809"/>
        <end position="828"/>
    </location>
</feature>
<protein>
    <recommendedName>
        <fullName evidence="5">Myosin heavy chain</fullName>
    </recommendedName>
</protein>
<evidence type="ECO:0000313" key="4">
    <source>
        <dbReference type="Proteomes" id="UP000030754"/>
    </source>
</evidence>
<feature type="region of interest" description="Disordered" evidence="2">
    <location>
        <begin position="180"/>
        <end position="201"/>
    </location>
</feature>
<evidence type="ECO:0000313" key="3">
    <source>
        <dbReference type="EMBL" id="CDJ65007.1"/>
    </source>
</evidence>
<feature type="region of interest" description="Disordered" evidence="2">
    <location>
        <begin position="1"/>
        <end position="63"/>
    </location>
</feature>
<evidence type="ECO:0000256" key="1">
    <source>
        <dbReference type="SAM" id="Coils"/>
    </source>
</evidence>
<name>U6ML88_9EIME</name>
<dbReference type="EMBL" id="HG723041">
    <property type="protein sequence ID" value="CDJ65007.1"/>
    <property type="molecule type" value="Genomic_DNA"/>
</dbReference>
<proteinExistence type="predicted"/>
<gene>
    <name evidence="3" type="ORF">ENH_00026790</name>
</gene>
<accession>U6ML88</accession>
<feature type="compositionally biased region" description="Acidic residues" evidence="2">
    <location>
        <begin position="980"/>
        <end position="996"/>
    </location>
</feature>
<dbReference type="VEuPathDB" id="ToxoDB:ENH_00026790"/>
<dbReference type="RefSeq" id="XP_013433474.1">
    <property type="nucleotide sequence ID" value="XM_013578020.1"/>
</dbReference>
<dbReference type="PANTHER" id="PTHR23159">
    <property type="entry name" value="CENTROSOMAL PROTEIN 2"/>
    <property type="match status" value="1"/>
</dbReference>
<reference evidence="3" key="2">
    <citation type="submission" date="2013-10" db="EMBL/GenBank/DDBJ databases">
        <authorList>
            <person name="Aslett M."/>
        </authorList>
    </citation>
    <scope>NUCLEOTIDE SEQUENCE [LARGE SCALE GENOMIC DNA]</scope>
    <source>
        <strain evidence="3">Houghton</strain>
    </source>
</reference>
<dbReference type="AlphaFoldDB" id="U6ML88"/>
<feature type="coiled-coil region" evidence="1">
    <location>
        <begin position="507"/>
        <end position="601"/>
    </location>
</feature>
<feature type="region of interest" description="Disordered" evidence="2">
    <location>
        <begin position="650"/>
        <end position="692"/>
    </location>
</feature>
<feature type="region of interest" description="Disordered" evidence="2">
    <location>
        <begin position="76"/>
        <end position="99"/>
    </location>
</feature>
<keyword evidence="4" id="KW-1185">Reference proteome</keyword>
<feature type="compositionally biased region" description="Polar residues" evidence="2">
    <location>
        <begin position="182"/>
        <end position="192"/>
    </location>
</feature>
<evidence type="ECO:0000256" key="2">
    <source>
        <dbReference type="SAM" id="MobiDB-lite"/>
    </source>
</evidence>
<evidence type="ECO:0008006" key="5">
    <source>
        <dbReference type="Google" id="ProtNLM"/>
    </source>
</evidence>
<sequence>MLKKLSSLAAGSHSYHSSSGPLQISRKCLDEERQRRHSRSSHSNDSGKDGSQTEADGLRNTMEMLIAENEHLKRLIQERDARTSSVNTTEEREELDALRAERDEAQKEVARLRLEVESKEALIESMKRDGFLKNNEETQELTRKIGLLEAQLEFECKNHADEIEEKEARLAELEMQLVDAQQKPSVESSMPQESPPSREKQRIVELERKLEAQAAELSRKEAEVTKLKAELECTRTMLAGKKEEQSVSSEDEQRARDLSRRIAILEAKLGEEETRRIEAEQALARRQVTPEDPVENCKDLEELRREIEEKDTALQGMSKQLLEVSAEKDELEQQLQKLREAPSTPETPRALTSRRSFFGRSKSTALERDALAAQVHNLEEQLQKLTDKRVELERAKVKLERQLTEAVQEVRSARSEKDAIEKRLKEREATLESLRSAHENVEKALDVSQNISLPLPKGRHDTEFDTRAQLMLKDEVIKTLSSRIAYLQFALKEVTAEKQKLLSEPATIALQQQLKEAKNELSEISSKYRGIVAQRAELRRQVEALTGKLNDSQRDIEKLRAALEESQTRLNTTADKFKEQSDRYRNLLSTSLTKIDELQEEVSRERNSKILVGKVYRQEMLELRKAAVQTGSVRGDPIRPLSLREPQLLEKAQQPTQPSQGLSKGQSLLSRKQAEARKSTITSTLQTVGSKAERGCPFSHGWPVNLGEPDVPEDFAVIPLCYPLEATPGTSKEARMQPVGSTETSLTVEQRRAAGALHACVAEEPNDSVCQKKGLLKPQSTSSCALSGGLVFADAEVPTRLQVMNSRQQPERRAEHSLAQPHMERETLDDQQLPSTQHAQDGSNGQLTQEPKHYEQQETAGIPKAHALCSENEGDTERLAHPTYTHEGLPAQQQVQTDPALPTAAAQSARSSSSTAFAAACNRISTDSDADAPFPLRADVVDSAGPSTIDGVTVLRDLQLLQNKKKVLFSPGLGRRGSPEEGDFSELEEDNSVDLS</sequence>
<reference evidence="3" key="1">
    <citation type="submission" date="2013-10" db="EMBL/GenBank/DDBJ databases">
        <title>Genomic analysis of the causative agents of coccidiosis in chickens.</title>
        <authorList>
            <person name="Reid A.J."/>
            <person name="Blake D."/>
            <person name="Billington K."/>
            <person name="Browne H."/>
            <person name="Dunn M."/>
            <person name="Hung S."/>
            <person name="Kawahara F."/>
            <person name="Miranda-Saavedra D."/>
            <person name="Mourier T."/>
            <person name="Nagra H."/>
            <person name="Otto T.D."/>
            <person name="Rawlings N."/>
            <person name="Sanchez A."/>
            <person name="Sanders M."/>
            <person name="Subramaniam C."/>
            <person name="Tay Y."/>
            <person name="Dear P."/>
            <person name="Doerig C."/>
            <person name="Gruber A."/>
            <person name="Parkinson J."/>
            <person name="Shirley M."/>
            <person name="Wan K.L."/>
            <person name="Berriman M."/>
            <person name="Tomley F."/>
            <person name="Pain A."/>
        </authorList>
    </citation>
    <scope>NUCLEOTIDE SEQUENCE [LARGE SCALE GENOMIC DNA]</scope>
    <source>
        <strain evidence="3">Houghton</strain>
    </source>
</reference>
<feature type="region of interest" description="Disordered" evidence="2">
    <location>
        <begin position="970"/>
        <end position="996"/>
    </location>
</feature>